<feature type="region of interest" description="Disordered" evidence="1">
    <location>
        <begin position="163"/>
        <end position="187"/>
    </location>
</feature>
<feature type="compositionally biased region" description="Low complexity" evidence="1">
    <location>
        <begin position="388"/>
        <end position="401"/>
    </location>
</feature>
<dbReference type="EMBL" id="JACCJB010000004">
    <property type="protein sequence ID" value="KAF6227966.1"/>
    <property type="molecule type" value="Genomic_DNA"/>
</dbReference>
<feature type="region of interest" description="Disordered" evidence="1">
    <location>
        <begin position="306"/>
        <end position="447"/>
    </location>
</feature>
<comment type="caution">
    <text evidence="2">The sequence shown here is derived from an EMBL/GenBank/DDBJ whole genome shotgun (WGS) entry which is preliminary data.</text>
</comment>
<feature type="compositionally biased region" description="Polar residues" evidence="1">
    <location>
        <begin position="427"/>
        <end position="441"/>
    </location>
</feature>
<accession>A0A8H6CRF7</accession>
<protein>
    <submittedName>
        <fullName evidence="2">Uncharacterized protein</fullName>
    </submittedName>
</protein>
<dbReference type="Pfam" id="PF03525">
    <property type="entry name" value="Meiotic_rec114"/>
    <property type="match status" value="1"/>
</dbReference>
<feature type="compositionally biased region" description="Polar residues" evidence="1">
    <location>
        <begin position="309"/>
        <end position="326"/>
    </location>
</feature>
<dbReference type="Proteomes" id="UP000593566">
    <property type="component" value="Unassembled WGS sequence"/>
</dbReference>
<dbReference type="AlphaFoldDB" id="A0A8H6CRF7"/>
<evidence type="ECO:0000256" key="1">
    <source>
        <dbReference type="SAM" id="MobiDB-lite"/>
    </source>
</evidence>
<dbReference type="GO" id="GO:0007131">
    <property type="term" value="P:reciprocal meiotic recombination"/>
    <property type="evidence" value="ECO:0007669"/>
    <property type="project" value="InterPro"/>
</dbReference>
<evidence type="ECO:0000313" key="3">
    <source>
        <dbReference type="Proteomes" id="UP000593566"/>
    </source>
</evidence>
<reference evidence="2 3" key="1">
    <citation type="journal article" date="2020" name="Genomics">
        <title>Complete, high-quality genomes from long-read metagenomic sequencing of two wolf lichen thalli reveals enigmatic genome architecture.</title>
        <authorList>
            <person name="McKenzie S.K."/>
            <person name="Walston R.F."/>
            <person name="Allen J.L."/>
        </authorList>
    </citation>
    <scope>NUCLEOTIDE SEQUENCE [LARGE SCALE GENOMIC DNA]</scope>
    <source>
        <strain evidence="2">WasteWater1</strain>
    </source>
</reference>
<organism evidence="2 3">
    <name type="scientific">Letharia lupina</name>
    <dbReference type="NCBI Taxonomy" id="560253"/>
    <lineage>
        <taxon>Eukaryota</taxon>
        <taxon>Fungi</taxon>
        <taxon>Dikarya</taxon>
        <taxon>Ascomycota</taxon>
        <taxon>Pezizomycotina</taxon>
        <taxon>Lecanoromycetes</taxon>
        <taxon>OSLEUM clade</taxon>
        <taxon>Lecanoromycetidae</taxon>
        <taxon>Lecanorales</taxon>
        <taxon>Lecanorineae</taxon>
        <taxon>Parmeliaceae</taxon>
        <taxon>Letharia</taxon>
    </lineage>
</organism>
<feature type="compositionally biased region" description="Basic and acidic residues" evidence="1">
    <location>
        <begin position="337"/>
        <end position="349"/>
    </location>
</feature>
<proteinExistence type="predicted"/>
<dbReference type="RefSeq" id="XP_037155900.1">
    <property type="nucleotide sequence ID" value="XM_037298564.1"/>
</dbReference>
<dbReference type="InterPro" id="IPR004354">
    <property type="entry name" value="Meiotic_Rec114"/>
</dbReference>
<evidence type="ECO:0000313" key="2">
    <source>
        <dbReference type="EMBL" id="KAF6227966.1"/>
    </source>
</evidence>
<feature type="compositionally biased region" description="Low complexity" evidence="1">
    <location>
        <begin position="163"/>
        <end position="180"/>
    </location>
</feature>
<name>A0A8H6CRF7_9LECA</name>
<sequence length="554" mass="60950">MAPSSVSTASTVSHGPIALPLFKFSHCTSPNPLARIIWTHLPQRSDMFTVFDVIRKVGVSMVVSETKVLKLVQGGELLEQVEFPDLQDQVRMDEERALSQHISDDHLRVLVIVKRPLLALRYSLPDGQIRKIQMNFLPSSGCDVALENFRAAGLPIRDRHLPQLQGQQHPPSSQSQPRSQEGPDSLNAGQAIYQHSSQGVFPASSQPLSQEHNGLRGAGYGGSIPPSAQLTKVNIRPTSAPGGVYQDEFSRPISAPSWSILDAFGSATTVTTVPTVAKQTTQSGLLPSPVFNRTYEPFASFQIRPMSAPEQTQTQRASTNTPTLSQMLPPERTLPFPEKRIHPFRRDEGASQEEPSQKKLAATKIKAKRQTKPRAQPAKPRKSRAKAKAPSPSASPRVPSPELQAVPPSSEPPALPSMNSRKRSLTDRSPNQPNKRQAQTRTETDPETITEALTTTVPEQPLQTQPPQITDPIINISSHGLLDSIDNFMRKYHDLPAPKPHQTAKEQLAEYAAPSDEDRAKAVDNMICEYIKNEDFGKLMDDVEGSWKRIGLGL</sequence>
<keyword evidence="3" id="KW-1185">Reference proteome</keyword>
<dbReference type="GeneID" id="59336091"/>
<gene>
    <name evidence="2" type="ORF">HO133_007694</name>
</gene>